<dbReference type="Proteomes" id="UP000245207">
    <property type="component" value="Unassembled WGS sequence"/>
</dbReference>
<evidence type="ECO:0000313" key="3">
    <source>
        <dbReference type="Proteomes" id="UP000245207"/>
    </source>
</evidence>
<evidence type="ECO:0000256" key="1">
    <source>
        <dbReference type="SAM" id="MobiDB-lite"/>
    </source>
</evidence>
<proteinExistence type="predicted"/>
<keyword evidence="3" id="KW-1185">Reference proteome</keyword>
<organism evidence="2 3">
    <name type="scientific">Artemisia annua</name>
    <name type="common">Sweet wormwood</name>
    <dbReference type="NCBI Taxonomy" id="35608"/>
    <lineage>
        <taxon>Eukaryota</taxon>
        <taxon>Viridiplantae</taxon>
        <taxon>Streptophyta</taxon>
        <taxon>Embryophyta</taxon>
        <taxon>Tracheophyta</taxon>
        <taxon>Spermatophyta</taxon>
        <taxon>Magnoliopsida</taxon>
        <taxon>eudicotyledons</taxon>
        <taxon>Gunneridae</taxon>
        <taxon>Pentapetalae</taxon>
        <taxon>asterids</taxon>
        <taxon>campanulids</taxon>
        <taxon>Asterales</taxon>
        <taxon>Asteraceae</taxon>
        <taxon>Asteroideae</taxon>
        <taxon>Anthemideae</taxon>
        <taxon>Artemisiinae</taxon>
        <taxon>Artemisia</taxon>
    </lineage>
</organism>
<feature type="compositionally biased region" description="Polar residues" evidence="1">
    <location>
        <begin position="230"/>
        <end position="242"/>
    </location>
</feature>
<name>A0A2U1PW85_ARTAN</name>
<dbReference type="EMBL" id="PKPP01000662">
    <property type="protein sequence ID" value="PWA90029.1"/>
    <property type="molecule type" value="Genomic_DNA"/>
</dbReference>
<evidence type="ECO:0000313" key="2">
    <source>
        <dbReference type="EMBL" id="PWA90029.1"/>
    </source>
</evidence>
<accession>A0A2U1PW85</accession>
<sequence>MQPNMHRTLNRSPNNISIMNPRMEAGGHGSLTPIETKDPNNVGISLADPAIRTERQYVSEVCAKWSGEATNTPFGGDGNVIGPQTVPKYFTPKHTVIASPEVIRMIEEDLAAEAEEAATGIKRPQQQGICAVEDPDSLPEIDYEELRAQALATEAEKVAAGVVRAPRPAYLFETKAPTYTLQRQFIDLVMKRICCKSCVAAAEALATCECSSITNHVKFGGSGLKRPRNDSNPGTTDSSITASGIEVQVEDVPVLKRPHKDPHVATSSGDHN</sequence>
<comment type="caution">
    <text evidence="2">The sequence shown here is derived from an EMBL/GenBank/DDBJ whole genome shotgun (WGS) entry which is preliminary data.</text>
</comment>
<gene>
    <name evidence="2" type="ORF">CTI12_AA104970</name>
</gene>
<reference evidence="2 3" key="1">
    <citation type="journal article" date="2018" name="Mol. Plant">
        <title>The genome of Artemisia annua provides insight into the evolution of Asteraceae family and artemisinin biosynthesis.</title>
        <authorList>
            <person name="Shen Q."/>
            <person name="Zhang L."/>
            <person name="Liao Z."/>
            <person name="Wang S."/>
            <person name="Yan T."/>
            <person name="Shi P."/>
            <person name="Liu M."/>
            <person name="Fu X."/>
            <person name="Pan Q."/>
            <person name="Wang Y."/>
            <person name="Lv Z."/>
            <person name="Lu X."/>
            <person name="Zhang F."/>
            <person name="Jiang W."/>
            <person name="Ma Y."/>
            <person name="Chen M."/>
            <person name="Hao X."/>
            <person name="Li L."/>
            <person name="Tang Y."/>
            <person name="Lv G."/>
            <person name="Zhou Y."/>
            <person name="Sun X."/>
            <person name="Brodelius P.E."/>
            <person name="Rose J.K.C."/>
            <person name="Tang K."/>
        </authorList>
    </citation>
    <scope>NUCLEOTIDE SEQUENCE [LARGE SCALE GENOMIC DNA]</scope>
    <source>
        <strain evidence="3">cv. Huhao1</strain>
        <tissue evidence="2">Leaf</tissue>
    </source>
</reference>
<feature type="region of interest" description="Disordered" evidence="1">
    <location>
        <begin position="221"/>
        <end position="272"/>
    </location>
</feature>
<dbReference type="AlphaFoldDB" id="A0A2U1PW85"/>
<protein>
    <submittedName>
        <fullName evidence="2">Uncharacterized protein</fullName>
    </submittedName>
</protein>